<evidence type="ECO:0000313" key="4">
    <source>
        <dbReference type="EMBL" id="CEM55115.1"/>
    </source>
</evidence>
<evidence type="ECO:0000256" key="2">
    <source>
        <dbReference type="ARBA" id="ARBA00022737"/>
    </source>
</evidence>
<dbReference type="InterPro" id="IPR015943">
    <property type="entry name" value="WD40/YVTN_repeat-like_dom_sf"/>
</dbReference>
<proteinExistence type="predicted"/>
<dbReference type="PANTHER" id="PTHR22839">
    <property type="entry name" value="THO COMPLEX SUBUNIT 3 THO3"/>
    <property type="match status" value="1"/>
</dbReference>
<dbReference type="GO" id="GO:0006406">
    <property type="term" value="P:mRNA export from nucleus"/>
    <property type="evidence" value="ECO:0007669"/>
    <property type="project" value="InterPro"/>
</dbReference>
<dbReference type="InterPro" id="IPR040132">
    <property type="entry name" value="Tex1/THOC3"/>
</dbReference>
<sequence>MANQGLFLHQQWRPFDYPLEALPMDYRYRQKKVTIDPKNLGVRGSEDSKSGLLGLDWMADGGRLITATDAQIVLTDPEKENWVLGTYKGKYSGGVYPHPSNDSLVATIAGDSTGKEKWSPQILDLRDGGRTRPSASGTAGPGQTRGVAPAVLSVAQPAALPGGVNPAAMARAGLNTSTGGQGEQKTATVKATLPVRNLLPEKNADTPPQSKPRCACWRNDGHLFAVVVSSREERICLYDVRSLYDVRGEQKPALVLDSPEVGEVTDLTFTGDGQLLVYAMNSGEVEACLAGHGVKTKSNQREWAFGDEFTNRAKRTVHPAAINRVAADRQNRFIVTASNDCSVSVLSSLTLEPQQVFASAEAPVTSLSVNYDGTLVAFGTEEDTRIRVGGLDTGYEYAIVQTAAYKDEEDGWYRIGLVKGEAPSNYPPTPGVEHLAWNPKENVLAYSLDQPKYDKWTKEKGSLCFPTGGTLKTVRFDFPEPLVN</sequence>
<evidence type="ECO:0008006" key="5">
    <source>
        <dbReference type="Google" id="ProtNLM"/>
    </source>
</evidence>
<dbReference type="AlphaFoldDB" id="A0A0G4ID21"/>
<accession>A0A0G4ID21</accession>
<name>A0A0G4ID21_9ALVE</name>
<dbReference type="VEuPathDB" id="CryptoDB:Cvel_13270"/>
<dbReference type="EMBL" id="CDMZ01005844">
    <property type="protein sequence ID" value="CEM55115.1"/>
    <property type="molecule type" value="Genomic_DNA"/>
</dbReference>
<gene>
    <name evidence="4" type="ORF">Cvel_13270</name>
</gene>
<keyword evidence="2" id="KW-0677">Repeat</keyword>
<evidence type="ECO:0000256" key="1">
    <source>
        <dbReference type="ARBA" id="ARBA00022574"/>
    </source>
</evidence>
<dbReference type="SUPFAM" id="SSF50978">
    <property type="entry name" value="WD40 repeat-like"/>
    <property type="match status" value="1"/>
</dbReference>
<feature type="region of interest" description="Disordered" evidence="3">
    <location>
        <begin position="114"/>
        <end position="145"/>
    </location>
</feature>
<dbReference type="PANTHER" id="PTHR22839:SF0">
    <property type="entry name" value="THO COMPLEX SUBUNIT 3"/>
    <property type="match status" value="1"/>
</dbReference>
<organism evidence="4">
    <name type="scientific">Chromera velia CCMP2878</name>
    <dbReference type="NCBI Taxonomy" id="1169474"/>
    <lineage>
        <taxon>Eukaryota</taxon>
        <taxon>Sar</taxon>
        <taxon>Alveolata</taxon>
        <taxon>Colpodellida</taxon>
        <taxon>Chromeraceae</taxon>
        <taxon>Chromera</taxon>
    </lineage>
</organism>
<keyword evidence="1" id="KW-0853">WD repeat</keyword>
<feature type="compositionally biased region" description="Basic and acidic residues" evidence="3">
    <location>
        <begin position="114"/>
        <end position="130"/>
    </location>
</feature>
<dbReference type="Gene3D" id="2.130.10.10">
    <property type="entry name" value="YVTN repeat-like/Quinoprotein amine dehydrogenase"/>
    <property type="match status" value="2"/>
</dbReference>
<protein>
    <recommendedName>
        <fullName evidence="5">Anaphase-promoting complex subunit 4 WD40 domain-containing protein</fullName>
    </recommendedName>
</protein>
<reference evidence="4" key="1">
    <citation type="submission" date="2014-11" db="EMBL/GenBank/DDBJ databases">
        <authorList>
            <person name="Otto D Thomas"/>
            <person name="Naeem Raeece"/>
        </authorList>
    </citation>
    <scope>NUCLEOTIDE SEQUENCE</scope>
</reference>
<dbReference type="InterPro" id="IPR036322">
    <property type="entry name" value="WD40_repeat_dom_sf"/>
</dbReference>
<dbReference type="GO" id="GO:0000445">
    <property type="term" value="C:THO complex part of transcription export complex"/>
    <property type="evidence" value="ECO:0007669"/>
    <property type="project" value="TreeGrafter"/>
</dbReference>
<evidence type="ECO:0000256" key="3">
    <source>
        <dbReference type="SAM" id="MobiDB-lite"/>
    </source>
</evidence>